<protein>
    <submittedName>
        <fullName evidence="1">Uncharacterized protein</fullName>
    </submittedName>
</protein>
<sequence>MITRPSTRRPSIRRAPTKKSVGEDDKVVEGVSLSTLTNYRFSGYVFELHEGKGWQRRLLTFDGEVLKCLSKSALPTDTKKPKWEAQLSQVDDIRVMESPKGPLIRTKQLPCFVIDHADQHHILRLSSAMEFECWMFTLGNCWTRPPTQPGSNSDYDACLDAWNRSLDETMSDSSSGAKIMPPSPPAKPRIAESPPKIKTSPIRRQPASKPIASRSSLPIPDNAAKYSDTLLPHRRNKSANPNPNPRIVALANEHTSRSLHRTLLPNHATRPQLKTLTPGRNSRPRSFEHSIPAPNHTKLRGWASHPSSTLLLHPKSIVHPHRQLHFASPQPLTRFSQP</sequence>
<dbReference type="Proteomes" id="UP001165960">
    <property type="component" value="Unassembled WGS sequence"/>
</dbReference>
<evidence type="ECO:0000313" key="2">
    <source>
        <dbReference type="Proteomes" id="UP001165960"/>
    </source>
</evidence>
<evidence type="ECO:0000313" key="1">
    <source>
        <dbReference type="EMBL" id="KAJ9070947.1"/>
    </source>
</evidence>
<name>A0ACC2T8U0_9FUNG</name>
<accession>A0ACC2T8U0</accession>
<keyword evidence="2" id="KW-1185">Reference proteome</keyword>
<proteinExistence type="predicted"/>
<organism evidence="1 2">
    <name type="scientific">Entomophthora muscae</name>
    <dbReference type="NCBI Taxonomy" id="34485"/>
    <lineage>
        <taxon>Eukaryota</taxon>
        <taxon>Fungi</taxon>
        <taxon>Fungi incertae sedis</taxon>
        <taxon>Zoopagomycota</taxon>
        <taxon>Entomophthoromycotina</taxon>
        <taxon>Entomophthoromycetes</taxon>
        <taxon>Entomophthorales</taxon>
        <taxon>Entomophthoraceae</taxon>
        <taxon>Entomophthora</taxon>
    </lineage>
</organism>
<reference evidence="1" key="1">
    <citation type="submission" date="2022-04" db="EMBL/GenBank/DDBJ databases">
        <title>Genome of the entomopathogenic fungus Entomophthora muscae.</title>
        <authorList>
            <person name="Elya C."/>
            <person name="Lovett B.R."/>
            <person name="Lee E."/>
            <person name="Macias A.M."/>
            <person name="Hajek A.E."/>
            <person name="De Bivort B.L."/>
            <person name="Kasson M.T."/>
            <person name="De Fine Licht H.H."/>
            <person name="Stajich J.E."/>
        </authorList>
    </citation>
    <scope>NUCLEOTIDE SEQUENCE</scope>
    <source>
        <strain evidence="1">Berkeley</strain>
    </source>
</reference>
<dbReference type="EMBL" id="QTSX02003555">
    <property type="protein sequence ID" value="KAJ9070947.1"/>
    <property type="molecule type" value="Genomic_DNA"/>
</dbReference>
<comment type="caution">
    <text evidence="1">The sequence shown here is derived from an EMBL/GenBank/DDBJ whole genome shotgun (WGS) entry which is preliminary data.</text>
</comment>
<gene>
    <name evidence="1" type="ORF">DSO57_1002166</name>
</gene>